<dbReference type="EMBL" id="CAADRA010006417">
    <property type="protein sequence ID" value="VFT95281.1"/>
    <property type="molecule type" value="Genomic_DNA"/>
</dbReference>
<gene>
    <name evidence="3" type="primary">Aste57867_18545</name>
    <name evidence="2" type="ORF">As57867_018483</name>
    <name evidence="3" type="ORF">ASTE57867_18545</name>
</gene>
<organism evidence="3 4">
    <name type="scientific">Aphanomyces stellatus</name>
    <dbReference type="NCBI Taxonomy" id="120398"/>
    <lineage>
        <taxon>Eukaryota</taxon>
        <taxon>Sar</taxon>
        <taxon>Stramenopiles</taxon>
        <taxon>Oomycota</taxon>
        <taxon>Saprolegniomycetes</taxon>
        <taxon>Saprolegniales</taxon>
        <taxon>Verrucalvaceae</taxon>
        <taxon>Aphanomyces</taxon>
    </lineage>
</organism>
<sequence>MDHVVSLVTRGYNRVLPWIGTSIGAVVLVLVVIDVLANNWAINDFVGNGLQFRTPVASAQSVTALTTTYTFGVNASIANLSFVGRWMTDYIVQRLAANGVGVYLLTAGTYVVTDAMTNCKGFAKTYANIDLNVPVKLATADDALTFLRGDALSHQFTDDLTANQPPLNASIATLTTMGFHPARVQAKVQLTTTIPITNTSAIQTLAVTYYRIYSKAYCTGCEPIAELGRGTCNFTLTYSDAAKQVTVLESSNVVGSTYDLGLLFHQTAYTTVAVAFKYVALAVAAAGFLASRKTVQWHEDDATKVETVWHKLVNTLAPKFFPHLSHAIRFDLFCFNSDVFVSLFVAGNLLDMSHALMYIREVNVYNEASPNMGLSLQLVAISTRLIWLNVGLLKLGKLAMHLVWPAAYCGQSFVLPFLNLSSVTALYLSAIVLLQVPAYIEYNNSLRVDVHNAVEGLDGTFVSFYKSFYCRGVPAISIGVVLNVACVLAVDKLVLWAYWRRLQRNSLARQAIYNSTSVICEFVDDVVETDKNAAATVMHVKARRLSTLQWYFMSHMVCFGLPEKATKKKEAALAHEGTHQDTCSVAQSESGLLHLLDANRCDVKSLAFNIKILRDTVVTIE</sequence>
<reference evidence="3 4" key="1">
    <citation type="submission" date="2019-03" db="EMBL/GenBank/DDBJ databases">
        <authorList>
            <person name="Gaulin E."/>
            <person name="Dumas B."/>
        </authorList>
    </citation>
    <scope>NUCLEOTIDE SEQUENCE [LARGE SCALE GENOMIC DNA]</scope>
    <source>
        <strain evidence="3">CBS 568.67</strain>
    </source>
</reference>
<evidence type="ECO:0000256" key="1">
    <source>
        <dbReference type="SAM" id="Phobius"/>
    </source>
</evidence>
<evidence type="ECO:0000313" key="3">
    <source>
        <dbReference type="EMBL" id="VFT95281.1"/>
    </source>
</evidence>
<feature type="transmembrane region" description="Helical" evidence="1">
    <location>
        <begin position="413"/>
        <end position="440"/>
    </location>
</feature>
<keyword evidence="1" id="KW-0812">Transmembrane</keyword>
<protein>
    <submittedName>
        <fullName evidence="3">Aste57867_18545 protein</fullName>
    </submittedName>
</protein>
<keyword evidence="1" id="KW-0472">Membrane</keyword>
<reference evidence="2" key="2">
    <citation type="submission" date="2019-06" db="EMBL/GenBank/DDBJ databases">
        <title>Genomics analysis of Aphanomyces spp. identifies a new class of oomycete effector associated with host adaptation.</title>
        <authorList>
            <person name="Gaulin E."/>
        </authorList>
    </citation>
    <scope>NUCLEOTIDE SEQUENCE</scope>
    <source>
        <strain evidence="2">CBS 578.67</strain>
    </source>
</reference>
<keyword evidence="4" id="KW-1185">Reference proteome</keyword>
<dbReference type="AlphaFoldDB" id="A0A485LAD6"/>
<dbReference type="Proteomes" id="UP000332933">
    <property type="component" value="Unassembled WGS sequence"/>
</dbReference>
<proteinExistence type="predicted"/>
<accession>A0A485LAD6</accession>
<name>A0A485LAD6_9STRA</name>
<dbReference type="EMBL" id="VJMH01006396">
    <property type="protein sequence ID" value="KAF0690036.1"/>
    <property type="molecule type" value="Genomic_DNA"/>
</dbReference>
<keyword evidence="1" id="KW-1133">Transmembrane helix</keyword>
<feature type="transmembrane region" description="Helical" evidence="1">
    <location>
        <begin position="475"/>
        <end position="499"/>
    </location>
</feature>
<evidence type="ECO:0000313" key="4">
    <source>
        <dbReference type="Proteomes" id="UP000332933"/>
    </source>
</evidence>
<evidence type="ECO:0000313" key="2">
    <source>
        <dbReference type="EMBL" id="KAF0690036.1"/>
    </source>
</evidence>
<feature type="transmembrane region" description="Helical" evidence="1">
    <location>
        <begin position="339"/>
        <end position="359"/>
    </location>
</feature>
<feature type="transmembrane region" description="Helical" evidence="1">
    <location>
        <begin position="15"/>
        <end position="37"/>
    </location>
</feature>